<dbReference type="Proteomes" id="UP000759131">
    <property type="component" value="Unassembled WGS sequence"/>
</dbReference>
<evidence type="ECO:0000313" key="2">
    <source>
        <dbReference type="Proteomes" id="UP000759131"/>
    </source>
</evidence>
<reference evidence="1" key="1">
    <citation type="submission" date="2020-11" db="EMBL/GenBank/DDBJ databases">
        <authorList>
            <person name="Tran Van P."/>
        </authorList>
    </citation>
    <scope>NUCLEOTIDE SEQUENCE</scope>
</reference>
<organism evidence="1">
    <name type="scientific">Medioppia subpectinata</name>
    <dbReference type="NCBI Taxonomy" id="1979941"/>
    <lineage>
        <taxon>Eukaryota</taxon>
        <taxon>Metazoa</taxon>
        <taxon>Ecdysozoa</taxon>
        <taxon>Arthropoda</taxon>
        <taxon>Chelicerata</taxon>
        <taxon>Arachnida</taxon>
        <taxon>Acari</taxon>
        <taxon>Acariformes</taxon>
        <taxon>Sarcoptiformes</taxon>
        <taxon>Oribatida</taxon>
        <taxon>Brachypylina</taxon>
        <taxon>Oppioidea</taxon>
        <taxon>Oppiidae</taxon>
        <taxon>Medioppia</taxon>
    </lineage>
</organism>
<evidence type="ECO:0000313" key="1">
    <source>
        <dbReference type="EMBL" id="CAD7626232.1"/>
    </source>
</evidence>
<keyword evidence="2" id="KW-1185">Reference proteome</keyword>
<proteinExistence type="predicted"/>
<accession>A0A7R9PZ86</accession>
<gene>
    <name evidence="1" type="ORF">OSB1V03_LOCUS6665</name>
</gene>
<sequence length="25" mass="2993">MVSKLLNSHEIITSRRRENCYPMTI</sequence>
<dbReference type="AlphaFoldDB" id="A0A7R9PZ86"/>
<name>A0A7R9PZ86_9ACAR</name>
<dbReference type="EMBL" id="OC858251">
    <property type="protein sequence ID" value="CAD7626232.1"/>
    <property type="molecule type" value="Genomic_DNA"/>
</dbReference>
<protein>
    <submittedName>
        <fullName evidence="1">Uncharacterized protein</fullName>
    </submittedName>
</protein>
<dbReference type="EMBL" id="CAJPIZ010003676">
    <property type="protein sequence ID" value="CAG2106662.1"/>
    <property type="molecule type" value="Genomic_DNA"/>
</dbReference>